<gene>
    <name evidence="1" type="ORF">PN36_27370</name>
</gene>
<protein>
    <submittedName>
        <fullName evidence="1">Uncharacterized protein</fullName>
    </submittedName>
</protein>
<keyword evidence="2" id="KW-1185">Reference proteome</keyword>
<evidence type="ECO:0000313" key="1">
    <source>
        <dbReference type="EMBL" id="TGO02295.1"/>
    </source>
</evidence>
<reference evidence="1 2" key="1">
    <citation type="journal article" date="2016" name="Front. Microbiol.">
        <title>Single-Cell (Meta-)Genomics of a Dimorphic Candidatus Thiomargarita nelsonii Reveals Genomic Plasticity.</title>
        <authorList>
            <person name="Flood B.E."/>
            <person name="Fliss P."/>
            <person name="Jones D.S."/>
            <person name="Dick G.J."/>
            <person name="Jain S."/>
            <person name="Kaster A.K."/>
            <person name="Winkel M."/>
            <person name="Mussmann M."/>
            <person name="Bailey J."/>
        </authorList>
    </citation>
    <scope>NUCLEOTIDE SEQUENCE [LARGE SCALE GENOMIC DNA]</scope>
    <source>
        <strain evidence="1">Hydrate Ridge</strain>
    </source>
</reference>
<accession>A0A4E0QSQ0</accession>
<proteinExistence type="predicted"/>
<dbReference type="Proteomes" id="UP000030428">
    <property type="component" value="Unassembled WGS sequence"/>
</dbReference>
<organism evidence="1 2">
    <name type="scientific">Candidatus Thiomargarita nelsonii</name>
    <dbReference type="NCBI Taxonomy" id="1003181"/>
    <lineage>
        <taxon>Bacteria</taxon>
        <taxon>Pseudomonadati</taxon>
        <taxon>Pseudomonadota</taxon>
        <taxon>Gammaproteobacteria</taxon>
        <taxon>Thiotrichales</taxon>
        <taxon>Thiotrichaceae</taxon>
        <taxon>Thiomargarita</taxon>
    </lineage>
</organism>
<evidence type="ECO:0000313" key="2">
    <source>
        <dbReference type="Proteomes" id="UP000030428"/>
    </source>
</evidence>
<sequence length="179" mass="21301">MAVTLGIRRKKMMNEKIWEKLCNAELKFYEYRMEFTQKIPHNDKVSIFKKGLHKTSQRGTTLRTLLISDDTIKRDLFFELVDLASVSHSDIELCREVIKSINQRDWVISNIEHCVSNILCHATDEEYRRIAELYLELDKVLLKKHIHRALRHQEMDVNEVGQDFQKYVGYIRQYEQNAA</sequence>
<name>A0A4E0QSQ0_9GAMM</name>
<dbReference type="EMBL" id="JSZA02000168">
    <property type="protein sequence ID" value="TGO02295.1"/>
    <property type="molecule type" value="Genomic_DNA"/>
</dbReference>
<comment type="caution">
    <text evidence="1">The sequence shown here is derived from an EMBL/GenBank/DDBJ whole genome shotgun (WGS) entry which is preliminary data.</text>
</comment>
<dbReference type="AlphaFoldDB" id="A0A4E0QSQ0"/>